<feature type="domain" description="HTH araC/xylS-type" evidence="4">
    <location>
        <begin position="187"/>
        <end position="286"/>
    </location>
</feature>
<evidence type="ECO:0000313" key="5">
    <source>
        <dbReference type="EMBL" id="MFC0317106.1"/>
    </source>
</evidence>
<proteinExistence type="predicted"/>
<dbReference type="RefSeq" id="WP_013664291.1">
    <property type="nucleotide sequence ID" value="NZ_JBHLWO010000001.1"/>
</dbReference>
<evidence type="ECO:0000256" key="3">
    <source>
        <dbReference type="ARBA" id="ARBA00023163"/>
    </source>
</evidence>
<dbReference type="Pfam" id="PF12833">
    <property type="entry name" value="HTH_18"/>
    <property type="match status" value="1"/>
</dbReference>
<dbReference type="Gene3D" id="2.60.120.10">
    <property type="entry name" value="Jelly Rolls"/>
    <property type="match status" value="1"/>
</dbReference>
<dbReference type="PANTHER" id="PTHR43280:SF34">
    <property type="entry name" value="ARAC-FAMILY TRANSCRIPTIONAL REGULATOR"/>
    <property type="match status" value="1"/>
</dbReference>
<dbReference type="SUPFAM" id="SSF51182">
    <property type="entry name" value="RmlC-like cupins"/>
    <property type="match status" value="1"/>
</dbReference>
<evidence type="ECO:0000313" key="6">
    <source>
        <dbReference type="Proteomes" id="UP001589774"/>
    </source>
</evidence>
<keyword evidence="6" id="KW-1185">Reference proteome</keyword>
<name>A0ABV6HDZ0_9SPHI</name>
<keyword evidence="2" id="KW-0238">DNA-binding</keyword>
<dbReference type="PROSITE" id="PS01124">
    <property type="entry name" value="HTH_ARAC_FAMILY_2"/>
    <property type="match status" value="1"/>
</dbReference>
<dbReference type="InterPro" id="IPR018060">
    <property type="entry name" value="HTH_AraC"/>
</dbReference>
<dbReference type="Gene3D" id="1.10.10.60">
    <property type="entry name" value="Homeodomain-like"/>
    <property type="match status" value="2"/>
</dbReference>
<dbReference type="InterPro" id="IPR018062">
    <property type="entry name" value="HTH_AraC-typ_CS"/>
</dbReference>
<reference evidence="5 6" key="1">
    <citation type="submission" date="2024-09" db="EMBL/GenBank/DDBJ databases">
        <authorList>
            <person name="Sun Q."/>
            <person name="Mori K."/>
        </authorList>
    </citation>
    <scope>NUCLEOTIDE SEQUENCE [LARGE SCALE GENOMIC DNA]</scope>
    <source>
        <strain evidence="5 6">CCM 7765</strain>
    </source>
</reference>
<keyword evidence="1" id="KW-0805">Transcription regulation</keyword>
<dbReference type="Pfam" id="PF02311">
    <property type="entry name" value="AraC_binding"/>
    <property type="match status" value="1"/>
</dbReference>
<dbReference type="PROSITE" id="PS00041">
    <property type="entry name" value="HTH_ARAC_FAMILY_1"/>
    <property type="match status" value="1"/>
</dbReference>
<dbReference type="PRINTS" id="PR00032">
    <property type="entry name" value="HTHARAC"/>
</dbReference>
<evidence type="ECO:0000256" key="2">
    <source>
        <dbReference type="ARBA" id="ARBA00023125"/>
    </source>
</evidence>
<accession>A0ABV6HDZ0</accession>
<dbReference type="PANTHER" id="PTHR43280">
    <property type="entry name" value="ARAC-FAMILY TRANSCRIPTIONAL REGULATOR"/>
    <property type="match status" value="1"/>
</dbReference>
<dbReference type="SUPFAM" id="SSF46689">
    <property type="entry name" value="Homeodomain-like"/>
    <property type="match status" value="2"/>
</dbReference>
<protein>
    <submittedName>
        <fullName evidence="5">AraC family transcriptional regulator</fullName>
    </submittedName>
</protein>
<organism evidence="5 6">
    <name type="scientific">Olivibacter oleidegradans</name>
    <dbReference type="NCBI Taxonomy" id="760123"/>
    <lineage>
        <taxon>Bacteria</taxon>
        <taxon>Pseudomonadati</taxon>
        <taxon>Bacteroidota</taxon>
        <taxon>Sphingobacteriia</taxon>
        <taxon>Sphingobacteriales</taxon>
        <taxon>Sphingobacteriaceae</taxon>
        <taxon>Olivibacter</taxon>
    </lineage>
</organism>
<evidence type="ECO:0000259" key="4">
    <source>
        <dbReference type="PROSITE" id="PS01124"/>
    </source>
</evidence>
<sequence>MKTLQFTIPVAHDRTVIVQEDCMPHFYPHLHRHHEAQLMWILEGKGTLIADNSMHPFQENDIFLLGANQSHVFKSNAEYFDEAHPKQVRSISVFFDPNGKLASLFNLPELYMLQSFVKDYERGFKVPNEYFKEVSRRVLRLKEASQMDQLMHFFYLLRTLCHVSKQVNALSGGKNSSISENEGIRIGSIYNYIAQNFTKPITLEEVADQANLTPQAFCRYFKKHTGNTFVAFLNEMRVHEACKKLTHHKCESISGVAYNCGFNSITNFNRVFKSVIGNSPKEYMVNFQRNVQ</sequence>
<dbReference type="InterPro" id="IPR014710">
    <property type="entry name" value="RmlC-like_jellyroll"/>
</dbReference>
<dbReference type="InterPro" id="IPR011051">
    <property type="entry name" value="RmlC_Cupin_sf"/>
</dbReference>
<dbReference type="Proteomes" id="UP001589774">
    <property type="component" value="Unassembled WGS sequence"/>
</dbReference>
<keyword evidence="3" id="KW-0804">Transcription</keyword>
<dbReference type="SMART" id="SM00342">
    <property type="entry name" value="HTH_ARAC"/>
    <property type="match status" value="1"/>
</dbReference>
<dbReference type="InterPro" id="IPR009057">
    <property type="entry name" value="Homeodomain-like_sf"/>
</dbReference>
<gene>
    <name evidence="5" type="ORF">ACFFI0_02250</name>
</gene>
<evidence type="ECO:0000256" key="1">
    <source>
        <dbReference type="ARBA" id="ARBA00023015"/>
    </source>
</evidence>
<dbReference type="InterPro" id="IPR003313">
    <property type="entry name" value="AraC-bd"/>
</dbReference>
<comment type="caution">
    <text evidence="5">The sequence shown here is derived from an EMBL/GenBank/DDBJ whole genome shotgun (WGS) entry which is preliminary data.</text>
</comment>
<dbReference type="InterPro" id="IPR020449">
    <property type="entry name" value="Tscrpt_reg_AraC-type_HTH"/>
</dbReference>
<dbReference type="EMBL" id="JBHLWO010000001">
    <property type="protein sequence ID" value="MFC0317106.1"/>
    <property type="molecule type" value="Genomic_DNA"/>
</dbReference>